<dbReference type="AlphaFoldDB" id="A0A8T0D1W9"/>
<comment type="caution">
    <text evidence="2">The sequence shown here is derived from an EMBL/GenBank/DDBJ whole genome shotgun (WGS) entry which is preliminary data.</text>
</comment>
<proteinExistence type="predicted"/>
<evidence type="ECO:0000256" key="1">
    <source>
        <dbReference type="SAM" id="MobiDB-lite"/>
    </source>
</evidence>
<evidence type="ECO:0000313" key="2">
    <source>
        <dbReference type="EMBL" id="KAF8561873.1"/>
    </source>
</evidence>
<evidence type="ECO:0000313" key="3">
    <source>
        <dbReference type="Proteomes" id="UP000699462"/>
    </source>
</evidence>
<reference evidence="2 3" key="1">
    <citation type="submission" date="2019-07" db="EMBL/GenBank/DDBJ databases">
        <title>Annotation for the trematode Paragonimus westermani.</title>
        <authorList>
            <person name="Choi Y.-J."/>
        </authorList>
    </citation>
    <scope>NUCLEOTIDE SEQUENCE [LARGE SCALE GENOMIC DNA]</scope>
    <source>
        <strain evidence="2">180907_Pwestermani</strain>
    </source>
</reference>
<sequence length="277" mass="31307">MGSEQSRLAKSPVHVNNNPLEHEGGYGQDLRNNGPVSPNTKISALNTLWKRFWTQRKSAVSTSFYQPHASPRRSRPVSYPTDNEATLQVQPPSIPIRCVSPSSVKPFRSCPMEYGHHRLQKTALPAKKQHLIRDLRESNNFQMEANDLASPYRSYSNEVKKSGTQFVHGSNKKKPSDWYSKLARRADNKMRYVRMIRSSSSVPDLTKEPKKSALKGSRESRSQATRAIICQRRDMQAVAPSYRAYTETSKAEVDPAHPMATRQPSNGDPDQKLSTEL</sequence>
<dbReference type="Proteomes" id="UP000699462">
    <property type="component" value="Unassembled WGS sequence"/>
</dbReference>
<feature type="compositionally biased region" description="Polar residues" evidence="1">
    <location>
        <begin position="1"/>
        <end position="19"/>
    </location>
</feature>
<gene>
    <name evidence="2" type="ORF">P879_02544</name>
</gene>
<keyword evidence="3" id="KW-1185">Reference proteome</keyword>
<feature type="region of interest" description="Disordered" evidence="1">
    <location>
        <begin position="240"/>
        <end position="277"/>
    </location>
</feature>
<name>A0A8T0D1W9_9TREM</name>
<feature type="compositionally biased region" description="Basic and acidic residues" evidence="1">
    <location>
        <begin position="205"/>
        <end position="221"/>
    </location>
</feature>
<feature type="region of interest" description="Disordered" evidence="1">
    <location>
        <begin position="198"/>
        <end position="227"/>
    </location>
</feature>
<protein>
    <submittedName>
        <fullName evidence="2">Uncharacterized protein</fullName>
    </submittedName>
</protein>
<dbReference type="EMBL" id="JTDF01021407">
    <property type="protein sequence ID" value="KAF8561873.1"/>
    <property type="molecule type" value="Genomic_DNA"/>
</dbReference>
<accession>A0A8T0D1W9</accession>
<organism evidence="2 3">
    <name type="scientific">Paragonimus westermani</name>
    <dbReference type="NCBI Taxonomy" id="34504"/>
    <lineage>
        <taxon>Eukaryota</taxon>
        <taxon>Metazoa</taxon>
        <taxon>Spiralia</taxon>
        <taxon>Lophotrochozoa</taxon>
        <taxon>Platyhelminthes</taxon>
        <taxon>Trematoda</taxon>
        <taxon>Digenea</taxon>
        <taxon>Plagiorchiida</taxon>
        <taxon>Troglotremata</taxon>
        <taxon>Troglotrematidae</taxon>
        <taxon>Paragonimus</taxon>
    </lineage>
</organism>
<feature type="region of interest" description="Disordered" evidence="1">
    <location>
        <begin position="1"/>
        <end position="37"/>
    </location>
</feature>